<comment type="caution">
    <text evidence="1">The sequence shown here is derived from an EMBL/GenBank/DDBJ whole genome shotgun (WGS) entry which is preliminary data.</text>
</comment>
<accession>A0ACB9C6S1</accession>
<protein>
    <submittedName>
        <fullName evidence="1">Uncharacterized protein</fullName>
    </submittedName>
</protein>
<evidence type="ECO:0000313" key="2">
    <source>
        <dbReference type="Proteomes" id="UP001055879"/>
    </source>
</evidence>
<sequence>MVGKEALPTGGRALSQPLLYNYLSPNMITNEDRELHKAKPAEGKALTSKKTDALTRNDFPFSDRGSLLQFNAIKAAVPIASFRSEQPLNCLLNGGAEGAKSTTEARSKSVFSADVTAEWIDDSSTGTGQFKAA</sequence>
<name>A0ACB9C6S1_ARCLA</name>
<gene>
    <name evidence="1" type="ORF">L6452_18577</name>
</gene>
<dbReference type="EMBL" id="CM042051">
    <property type="protein sequence ID" value="KAI3729905.1"/>
    <property type="molecule type" value="Genomic_DNA"/>
</dbReference>
<organism evidence="1 2">
    <name type="scientific">Arctium lappa</name>
    <name type="common">Greater burdock</name>
    <name type="synonym">Lappa major</name>
    <dbReference type="NCBI Taxonomy" id="4217"/>
    <lineage>
        <taxon>Eukaryota</taxon>
        <taxon>Viridiplantae</taxon>
        <taxon>Streptophyta</taxon>
        <taxon>Embryophyta</taxon>
        <taxon>Tracheophyta</taxon>
        <taxon>Spermatophyta</taxon>
        <taxon>Magnoliopsida</taxon>
        <taxon>eudicotyledons</taxon>
        <taxon>Gunneridae</taxon>
        <taxon>Pentapetalae</taxon>
        <taxon>asterids</taxon>
        <taxon>campanulids</taxon>
        <taxon>Asterales</taxon>
        <taxon>Asteraceae</taxon>
        <taxon>Carduoideae</taxon>
        <taxon>Cardueae</taxon>
        <taxon>Arctiinae</taxon>
        <taxon>Arctium</taxon>
    </lineage>
</organism>
<proteinExistence type="predicted"/>
<evidence type="ECO:0000313" key="1">
    <source>
        <dbReference type="EMBL" id="KAI3729905.1"/>
    </source>
</evidence>
<reference evidence="2" key="1">
    <citation type="journal article" date="2022" name="Mol. Ecol. Resour.">
        <title>The genomes of chicory, endive, great burdock and yacon provide insights into Asteraceae palaeo-polyploidization history and plant inulin production.</title>
        <authorList>
            <person name="Fan W."/>
            <person name="Wang S."/>
            <person name="Wang H."/>
            <person name="Wang A."/>
            <person name="Jiang F."/>
            <person name="Liu H."/>
            <person name="Zhao H."/>
            <person name="Xu D."/>
            <person name="Zhang Y."/>
        </authorList>
    </citation>
    <scope>NUCLEOTIDE SEQUENCE [LARGE SCALE GENOMIC DNA]</scope>
    <source>
        <strain evidence="2">cv. Niubang</strain>
    </source>
</reference>
<keyword evidence="2" id="KW-1185">Reference proteome</keyword>
<reference evidence="1 2" key="2">
    <citation type="journal article" date="2022" name="Mol. Ecol. Resour.">
        <title>The genomes of chicory, endive, great burdock and yacon provide insights into Asteraceae paleo-polyploidization history and plant inulin production.</title>
        <authorList>
            <person name="Fan W."/>
            <person name="Wang S."/>
            <person name="Wang H."/>
            <person name="Wang A."/>
            <person name="Jiang F."/>
            <person name="Liu H."/>
            <person name="Zhao H."/>
            <person name="Xu D."/>
            <person name="Zhang Y."/>
        </authorList>
    </citation>
    <scope>NUCLEOTIDE SEQUENCE [LARGE SCALE GENOMIC DNA]</scope>
    <source>
        <strain evidence="2">cv. Niubang</strain>
    </source>
</reference>
<dbReference type="Proteomes" id="UP001055879">
    <property type="component" value="Linkage Group LG05"/>
</dbReference>